<feature type="signal peptide" evidence="1">
    <location>
        <begin position="1"/>
        <end position="19"/>
    </location>
</feature>
<organism evidence="2 3">
    <name type="scientific">Aaosphaeria arxii CBS 175.79</name>
    <dbReference type="NCBI Taxonomy" id="1450172"/>
    <lineage>
        <taxon>Eukaryota</taxon>
        <taxon>Fungi</taxon>
        <taxon>Dikarya</taxon>
        <taxon>Ascomycota</taxon>
        <taxon>Pezizomycotina</taxon>
        <taxon>Dothideomycetes</taxon>
        <taxon>Pleosporomycetidae</taxon>
        <taxon>Pleosporales</taxon>
        <taxon>Pleosporales incertae sedis</taxon>
        <taxon>Aaosphaeria</taxon>
    </lineage>
</organism>
<dbReference type="RefSeq" id="XP_033379314.1">
    <property type="nucleotide sequence ID" value="XM_033529158.1"/>
</dbReference>
<reference evidence="2" key="1">
    <citation type="journal article" date="2020" name="Stud. Mycol.">
        <title>101 Dothideomycetes genomes: a test case for predicting lifestyles and emergence of pathogens.</title>
        <authorList>
            <person name="Haridas S."/>
            <person name="Albert R."/>
            <person name="Binder M."/>
            <person name="Bloem J."/>
            <person name="Labutti K."/>
            <person name="Salamov A."/>
            <person name="Andreopoulos B."/>
            <person name="Baker S."/>
            <person name="Barry K."/>
            <person name="Bills G."/>
            <person name="Bluhm B."/>
            <person name="Cannon C."/>
            <person name="Castanera R."/>
            <person name="Culley D."/>
            <person name="Daum C."/>
            <person name="Ezra D."/>
            <person name="Gonzalez J."/>
            <person name="Henrissat B."/>
            <person name="Kuo A."/>
            <person name="Liang C."/>
            <person name="Lipzen A."/>
            <person name="Lutzoni F."/>
            <person name="Magnuson J."/>
            <person name="Mondo S."/>
            <person name="Nolan M."/>
            <person name="Ohm R."/>
            <person name="Pangilinan J."/>
            <person name="Park H.-J."/>
            <person name="Ramirez L."/>
            <person name="Alfaro M."/>
            <person name="Sun H."/>
            <person name="Tritt A."/>
            <person name="Yoshinaga Y."/>
            <person name="Zwiers L.-H."/>
            <person name="Turgeon B."/>
            <person name="Goodwin S."/>
            <person name="Spatafora J."/>
            <person name="Crous P."/>
            <person name="Grigoriev I."/>
        </authorList>
    </citation>
    <scope>NUCLEOTIDE SEQUENCE</scope>
    <source>
        <strain evidence="2">CBS 175.79</strain>
    </source>
</reference>
<protein>
    <submittedName>
        <fullName evidence="2">Uncharacterized protein</fullName>
    </submittedName>
</protein>
<gene>
    <name evidence="2" type="ORF">BU24DRAFT_427176</name>
</gene>
<sequence>MTMFTFTFTFTFTTLTTRTLPIPSHPILTTCCLPFPPLPALTNATTTTGPGSPHTLTIRSHTILLPFAAALVLRIQ</sequence>
<evidence type="ECO:0000313" key="3">
    <source>
        <dbReference type="Proteomes" id="UP000799778"/>
    </source>
</evidence>
<keyword evidence="3" id="KW-1185">Reference proteome</keyword>
<name>A0A6A5XCY7_9PLEO</name>
<dbReference type="EMBL" id="ML978075">
    <property type="protein sequence ID" value="KAF2010975.1"/>
    <property type="molecule type" value="Genomic_DNA"/>
</dbReference>
<dbReference type="GeneID" id="54286555"/>
<evidence type="ECO:0000313" key="2">
    <source>
        <dbReference type="EMBL" id="KAF2010975.1"/>
    </source>
</evidence>
<dbReference type="Proteomes" id="UP000799778">
    <property type="component" value="Unassembled WGS sequence"/>
</dbReference>
<evidence type="ECO:0000256" key="1">
    <source>
        <dbReference type="SAM" id="SignalP"/>
    </source>
</evidence>
<accession>A0A6A5XCY7</accession>
<keyword evidence="1" id="KW-0732">Signal</keyword>
<dbReference type="AlphaFoldDB" id="A0A6A5XCY7"/>
<feature type="chain" id="PRO_5025594885" evidence="1">
    <location>
        <begin position="20"/>
        <end position="76"/>
    </location>
</feature>
<proteinExistence type="predicted"/>